<organism evidence="8 9">
    <name type="scientific">Daphnia sinensis</name>
    <dbReference type="NCBI Taxonomy" id="1820382"/>
    <lineage>
        <taxon>Eukaryota</taxon>
        <taxon>Metazoa</taxon>
        <taxon>Ecdysozoa</taxon>
        <taxon>Arthropoda</taxon>
        <taxon>Crustacea</taxon>
        <taxon>Branchiopoda</taxon>
        <taxon>Diplostraca</taxon>
        <taxon>Cladocera</taxon>
        <taxon>Anomopoda</taxon>
        <taxon>Daphniidae</taxon>
        <taxon>Daphnia</taxon>
        <taxon>Daphnia similis group</taxon>
    </lineage>
</organism>
<dbReference type="InterPro" id="IPR000210">
    <property type="entry name" value="BTB/POZ_dom"/>
</dbReference>
<keyword evidence="9" id="KW-1185">Reference proteome</keyword>
<accession>A0AAD5L8I6</accession>
<keyword evidence="2 4" id="KW-0238">DNA-binding</keyword>
<evidence type="ECO:0000256" key="1">
    <source>
        <dbReference type="ARBA" id="ARBA00004123"/>
    </source>
</evidence>
<dbReference type="FunFam" id="3.30.710.10:FF:000175">
    <property type="entry name" value="Bric-a-brac"/>
    <property type="match status" value="1"/>
</dbReference>
<dbReference type="GO" id="GO:0003677">
    <property type="term" value="F:DNA binding"/>
    <property type="evidence" value="ECO:0007669"/>
    <property type="project" value="UniProtKB-UniRule"/>
</dbReference>
<dbReference type="SUPFAM" id="SSF54695">
    <property type="entry name" value="POZ domain"/>
    <property type="match status" value="1"/>
</dbReference>
<name>A0AAD5L8I6_9CRUS</name>
<evidence type="ECO:0000256" key="5">
    <source>
        <dbReference type="SAM" id="MobiDB-lite"/>
    </source>
</evidence>
<dbReference type="InterPro" id="IPR009057">
    <property type="entry name" value="Homeodomain-like_sf"/>
</dbReference>
<reference evidence="8 9" key="1">
    <citation type="submission" date="2022-05" db="EMBL/GenBank/DDBJ databases">
        <title>A multi-omics perspective on studying reproductive biology in Daphnia sinensis.</title>
        <authorList>
            <person name="Jia J."/>
        </authorList>
    </citation>
    <scope>NUCLEOTIDE SEQUENCE [LARGE SCALE GENOMIC DNA]</scope>
    <source>
        <strain evidence="8 9">WSL</strain>
    </source>
</reference>
<dbReference type="CDD" id="cd18315">
    <property type="entry name" value="BTB_POZ_BAB-like"/>
    <property type="match status" value="1"/>
</dbReference>
<evidence type="ECO:0000256" key="2">
    <source>
        <dbReference type="ARBA" id="ARBA00023125"/>
    </source>
</evidence>
<feature type="region of interest" description="Disordered" evidence="5">
    <location>
        <begin position="227"/>
        <end position="306"/>
    </location>
</feature>
<dbReference type="GO" id="GO:0005634">
    <property type="term" value="C:nucleus"/>
    <property type="evidence" value="ECO:0007669"/>
    <property type="project" value="UniProtKB-SubCell"/>
</dbReference>
<dbReference type="Gene3D" id="1.10.10.60">
    <property type="entry name" value="Homeodomain-like"/>
    <property type="match status" value="1"/>
</dbReference>
<feature type="compositionally biased region" description="Basic and acidic residues" evidence="5">
    <location>
        <begin position="260"/>
        <end position="280"/>
    </location>
</feature>
<feature type="region of interest" description="Disordered" evidence="5">
    <location>
        <begin position="376"/>
        <end position="395"/>
    </location>
</feature>
<proteinExistence type="predicted"/>
<sequence length="522" mass="56264">MVCYKRSHPPVDWRSVAQVKRSKRDLLLHPLGSSFFFMGGSAIAQQQYCLRWNQHRSNLLGAFDQLLQTEALTDVTLSCGGASIKCHRIILAACSGYFQSLFVNDSAYLASPQQHPIVVFKDIQLAELKAILEFIYRGEVSVAQEQVGALLKAAESLKVKGLYSEDGAGSPAGLSGLSFEPIPGHAANSGFLPQLRTSMQTTTPVPQPQPAQHLPASLLQMPLFKRSPAKTPERTNSSLDKERDGSSSSETNPPEDDRDEPMVTDRIKSSRSPVFDHVKDLAPASSLSSYHSENGKNNGNSNRPELKRYRQYTRHDIAAAIEAVRSGQSALQASRLYGVPSRTLYDKVKKLGIVTGRPYRQSIAVAVSLAQGGNLSSVSAGSPGSRVNGGVGGNAVDDDSMDVHHHLHHHSNGHFRRLPNSLEELSLYFAASPAAAAAAAAELALSQHVQAARGGAVPPSTTDEDDNSSNGAVIHPAPIDLSQNYERMMRIAAGDVDQSQTRDVVAVDTSNKTTELMVEKSA</sequence>
<protein>
    <submittedName>
        <fullName evidence="8">Uncharacterized protein</fullName>
    </submittedName>
</protein>
<feature type="region of interest" description="Disordered" evidence="5">
    <location>
        <begin position="452"/>
        <end position="479"/>
    </location>
</feature>
<comment type="subcellular location">
    <subcellularLocation>
        <location evidence="1 4">Nucleus</location>
    </subcellularLocation>
</comment>
<dbReference type="Pfam" id="PF05225">
    <property type="entry name" value="HTH_psq"/>
    <property type="match status" value="1"/>
</dbReference>
<dbReference type="InterPro" id="IPR011333">
    <property type="entry name" value="SKP1/BTB/POZ_sf"/>
</dbReference>
<dbReference type="FunFam" id="1.10.10.60:FF:000019">
    <property type="entry name" value="Ligand-dependent corepressor isoform 1"/>
    <property type="match status" value="1"/>
</dbReference>
<dbReference type="GO" id="GO:0006357">
    <property type="term" value="P:regulation of transcription by RNA polymerase II"/>
    <property type="evidence" value="ECO:0007669"/>
    <property type="project" value="TreeGrafter"/>
</dbReference>
<comment type="caution">
    <text evidence="8">The sequence shown here is derived from an EMBL/GenBank/DDBJ whole genome shotgun (WGS) entry which is preliminary data.</text>
</comment>
<keyword evidence="3 4" id="KW-0539">Nucleus</keyword>
<gene>
    <name evidence="8" type="ORF">GHT06_014794</name>
</gene>
<dbReference type="PANTHER" id="PTHR23110:SF109">
    <property type="entry name" value="FI07618P-RELATED"/>
    <property type="match status" value="1"/>
</dbReference>
<dbReference type="PROSITE" id="PS50097">
    <property type="entry name" value="BTB"/>
    <property type="match status" value="1"/>
</dbReference>
<feature type="domain" description="HTH psq-type" evidence="7">
    <location>
        <begin position="303"/>
        <end position="354"/>
    </location>
</feature>
<dbReference type="PROSITE" id="PS50960">
    <property type="entry name" value="HTH_PSQ"/>
    <property type="match status" value="1"/>
</dbReference>
<dbReference type="InterPro" id="IPR007889">
    <property type="entry name" value="HTH_Psq"/>
</dbReference>
<evidence type="ECO:0000313" key="9">
    <source>
        <dbReference type="Proteomes" id="UP000820818"/>
    </source>
</evidence>
<feature type="domain" description="BTB" evidence="6">
    <location>
        <begin position="73"/>
        <end position="144"/>
    </location>
</feature>
<dbReference type="EMBL" id="WJBH02000005">
    <property type="protein sequence ID" value="KAI9558041.1"/>
    <property type="molecule type" value="Genomic_DNA"/>
</dbReference>
<dbReference type="PANTHER" id="PTHR23110">
    <property type="entry name" value="BTB DOMAIN TRANSCRIPTION FACTOR"/>
    <property type="match status" value="1"/>
</dbReference>
<dbReference type="InterPro" id="IPR051095">
    <property type="entry name" value="Dros_DevTransReg"/>
</dbReference>
<feature type="DNA-binding region" description="H-T-H motif" evidence="4">
    <location>
        <begin position="330"/>
        <end position="350"/>
    </location>
</feature>
<evidence type="ECO:0000256" key="3">
    <source>
        <dbReference type="ARBA" id="ARBA00023242"/>
    </source>
</evidence>
<dbReference type="Proteomes" id="UP000820818">
    <property type="component" value="Linkage Group LG5"/>
</dbReference>
<dbReference type="AlphaFoldDB" id="A0AAD5L8I6"/>
<feature type="compositionally biased region" description="Polar residues" evidence="5">
    <location>
        <begin position="285"/>
        <end position="303"/>
    </location>
</feature>
<evidence type="ECO:0000259" key="7">
    <source>
        <dbReference type="PROSITE" id="PS50960"/>
    </source>
</evidence>
<dbReference type="Gene3D" id="3.30.710.10">
    <property type="entry name" value="Potassium Channel Kv1.1, Chain A"/>
    <property type="match status" value="1"/>
</dbReference>
<dbReference type="Pfam" id="PF00651">
    <property type="entry name" value="BTB"/>
    <property type="match status" value="1"/>
</dbReference>
<evidence type="ECO:0000256" key="4">
    <source>
        <dbReference type="PROSITE-ProRule" id="PRU00320"/>
    </source>
</evidence>
<dbReference type="SMART" id="SM00225">
    <property type="entry name" value="BTB"/>
    <property type="match status" value="1"/>
</dbReference>
<evidence type="ECO:0000313" key="8">
    <source>
        <dbReference type="EMBL" id="KAI9558041.1"/>
    </source>
</evidence>
<dbReference type="SUPFAM" id="SSF46689">
    <property type="entry name" value="Homeodomain-like"/>
    <property type="match status" value="1"/>
</dbReference>
<evidence type="ECO:0000259" key="6">
    <source>
        <dbReference type="PROSITE" id="PS50097"/>
    </source>
</evidence>